<sequence>MLIFLIFTFAQAFNADNAYSIYTIEKNLQDKHQSYPELYSIQHILDSIQKQITLQDGRKVLCQIPIPQISQLIKIDALSITTNLTDDQANSILFPLIGQCVHHQTKEFLYEYCYRKYVRQYDDLNTMLSMQKILKEDFSLGYSHQFTTQNYSYTLFEPYNSSYHLDTNYHQILQQIDRLIIIEGCLAKLRNNDQFISEKYEYQLNVSTTHTVYTFRVIQVIYNELLLLSQCSDILIISDYFELIQIKQNKVSIKQNQYYQYKNVIFALNLQAQEMFYPKQSLGVIFTEKVFFIHVKKVIDYCAIQVLGFQQHIKYQKSISQIKHLILMDANTYYEELEAPILILENILFIQQLINQININDYIVIYDTTTSVQSYIETFRITQFHNGIAILDKQLTKGLRYEGKAIIKRINKFVKQINFTQPLLDTYEYQNDDLISLTKLEYEYVQIHIFNHSNQGYQLKQQYQKYMGITFSLYQLNYDISSSLFLNIISEMYLTTQIALLTSPQSNIYIKTQDGNYTQMESRFKNNSLLNQSYWIIIDTLIDKLYVGMGDQIKLANKLIEFQLLRKQNKSSQIIFEFDKKSNGLKLYDIMFLPLSNFGLFRTTISTEYFHALNFTGGINGVFEETYQLGSFCNPINSTRQSQIKFTCHPGDLMRFMSITEEEICKYQITIGTYLLCDKKQDIVEPTEHPILCILKQ</sequence>
<reference evidence="3" key="1">
    <citation type="submission" date="2021-01" db="EMBL/GenBank/DDBJ databases">
        <authorList>
            <consortium name="Genoscope - CEA"/>
            <person name="William W."/>
        </authorList>
    </citation>
    <scope>NUCLEOTIDE SEQUENCE</scope>
</reference>
<keyword evidence="1" id="KW-0732">Signal</keyword>
<organism evidence="3 4">
    <name type="scientific">Paramecium sonneborni</name>
    <dbReference type="NCBI Taxonomy" id="65129"/>
    <lineage>
        <taxon>Eukaryota</taxon>
        <taxon>Sar</taxon>
        <taxon>Alveolata</taxon>
        <taxon>Ciliophora</taxon>
        <taxon>Intramacronucleata</taxon>
        <taxon>Oligohymenophorea</taxon>
        <taxon>Peniculida</taxon>
        <taxon>Parameciidae</taxon>
        <taxon>Paramecium</taxon>
    </lineage>
</organism>
<dbReference type="OrthoDB" id="289100at2759"/>
<dbReference type="AlphaFoldDB" id="A0A8S1LST6"/>
<dbReference type="InterPro" id="IPR012913">
    <property type="entry name" value="OS9-like_dom"/>
</dbReference>
<comment type="caution">
    <text evidence="3">The sequence shown here is derived from an EMBL/GenBank/DDBJ whole genome shotgun (WGS) entry which is preliminary data.</text>
</comment>
<feature type="domain" description="Protein OS9-like" evidence="2">
    <location>
        <begin position="98"/>
        <end position="168"/>
    </location>
</feature>
<dbReference type="InterPro" id="IPR045149">
    <property type="entry name" value="OS-9-like"/>
</dbReference>
<evidence type="ECO:0000313" key="4">
    <source>
        <dbReference type="Proteomes" id="UP000692954"/>
    </source>
</evidence>
<accession>A0A8S1LST6</accession>
<gene>
    <name evidence="3" type="ORF">PSON_ATCC_30995.1.T0200330</name>
</gene>
<proteinExistence type="predicted"/>
<evidence type="ECO:0000313" key="3">
    <source>
        <dbReference type="EMBL" id="CAD8065624.1"/>
    </source>
</evidence>
<dbReference type="GO" id="GO:0005788">
    <property type="term" value="C:endoplasmic reticulum lumen"/>
    <property type="evidence" value="ECO:0007669"/>
    <property type="project" value="TreeGrafter"/>
</dbReference>
<dbReference type="GO" id="GO:0030970">
    <property type="term" value="P:retrograde protein transport, ER to cytosol"/>
    <property type="evidence" value="ECO:0007669"/>
    <property type="project" value="TreeGrafter"/>
</dbReference>
<name>A0A8S1LST6_9CILI</name>
<evidence type="ECO:0000259" key="2">
    <source>
        <dbReference type="Pfam" id="PF07915"/>
    </source>
</evidence>
<dbReference type="Proteomes" id="UP000692954">
    <property type="component" value="Unassembled WGS sequence"/>
</dbReference>
<keyword evidence="4" id="KW-1185">Reference proteome</keyword>
<feature type="signal peptide" evidence="1">
    <location>
        <begin position="1"/>
        <end position="18"/>
    </location>
</feature>
<evidence type="ECO:0000256" key="1">
    <source>
        <dbReference type="SAM" id="SignalP"/>
    </source>
</evidence>
<feature type="chain" id="PRO_5035722097" description="Protein OS9-like domain-containing protein" evidence="1">
    <location>
        <begin position="19"/>
        <end position="697"/>
    </location>
</feature>
<protein>
    <recommendedName>
        <fullName evidence="2">Protein OS9-like domain-containing protein</fullName>
    </recommendedName>
</protein>
<dbReference type="Pfam" id="PF07915">
    <property type="entry name" value="PRKCSH"/>
    <property type="match status" value="1"/>
</dbReference>
<dbReference type="EMBL" id="CAJJDN010000020">
    <property type="protein sequence ID" value="CAD8065624.1"/>
    <property type="molecule type" value="Genomic_DNA"/>
</dbReference>
<dbReference type="PANTHER" id="PTHR15414">
    <property type="entry name" value="OS-9-RELATED"/>
    <property type="match status" value="1"/>
</dbReference>
<dbReference type="GO" id="GO:0030968">
    <property type="term" value="P:endoplasmic reticulum unfolded protein response"/>
    <property type="evidence" value="ECO:0007669"/>
    <property type="project" value="InterPro"/>
</dbReference>
<dbReference type="PANTHER" id="PTHR15414:SF0">
    <property type="entry name" value="ENDOPLASMIC RETICULUM LECTIN 1"/>
    <property type="match status" value="1"/>
</dbReference>